<evidence type="ECO:0000256" key="8">
    <source>
        <dbReference type="ARBA" id="ARBA00055433"/>
    </source>
</evidence>
<dbReference type="PANTHER" id="PTHR46696">
    <property type="entry name" value="P450, PUTATIVE (EUROFUNG)-RELATED"/>
    <property type="match status" value="1"/>
</dbReference>
<comment type="pathway">
    <text evidence="1">Antibiotic biosynthesis; vancomycin biosynthesis.</text>
</comment>
<dbReference type="SUPFAM" id="SSF48264">
    <property type="entry name" value="Cytochrome P450"/>
    <property type="match status" value="1"/>
</dbReference>
<comment type="similarity">
    <text evidence="2 9">Belongs to the cytochrome P450 family.</text>
</comment>
<sequence>MRAVDPVDDGQAVDGPIRLDLDFVQDPHTALELMRAEGPVRQAIMPRGLRVWLVTGYSDARSLLADPRLSKDYRSAGTLFDKHVTATGGASSGFTQSLAAHMLNSDPPDHTRLRKLVNKAFTARTIARLRPRIEEITAGLLDDMSGTVDLLETFAFPLPITVICELLGIPDDDKEDFRRWSGTLVSASPAEDVERASGEMSSYLLSLVEAKRAAPGDDLLSSLVHVSDEGDQLSEVELVSMIFLLLVAGHETTVNLIGNGVLALLRHPDQLAALRADPSLVPNAVEEFLRYEGPVNIATLRFTAEPLPVGDVTIPEGEFVMISLLAANRDSTRFAEPDRFDVRRPAGGHLAFGHGIHFCVGAPLARLEADIAVRRLLERFADLRLAAEPESLRWRDSTLMRGLETLPVRVG</sequence>
<dbReference type="Proteomes" id="UP000243799">
    <property type="component" value="Unassembled WGS sequence"/>
</dbReference>
<evidence type="ECO:0000256" key="4">
    <source>
        <dbReference type="ARBA" id="ARBA00022723"/>
    </source>
</evidence>
<dbReference type="CDD" id="cd11029">
    <property type="entry name" value="CYP107-like"/>
    <property type="match status" value="1"/>
</dbReference>
<keyword evidence="5 9" id="KW-0560">Oxidoreductase</keyword>
<evidence type="ECO:0000256" key="5">
    <source>
        <dbReference type="ARBA" id="ARBA00023002"/>
    </source>
</evidence>
<dbReference type="PRINTS" id="PR00359">
    <property type="entry name" value="BP450"/>
</dbReference>
<dbReference type="GO" id="GO:0020037">
    <property type="term" value="F:heme binding"/>
    <property type="evidence" value="ECO:0007669"/>
    <property type="project" value="InterPro"/>
</dbReference>
<keyword evidence="4 9" id="KW-0479">Metal-binding</keyword>
<dbReference type="GO" id="GO:0005506">
    <property type="term" value="F:iron ion binding"/>
    <property type="evidence" value="ECO:0007669"/>
    <property type="project" value="InterPro"/>
</dbReference>
<keyword evidence="11" id="KW-1185">Reference proteome</keyword>
<evidence type="ECO:0000256" key="9">
    <source>
        <dbReference type="RuleBase" id="RU000461"/>
    </source>
</evidence>
<dbReference type="InterPro" id="IPR002397">
    <property type="entry name" value="Cyt_P450_B"/>
</dbReference>
<gene>
    <name evidence="10" type="ORF">SAMN05216266_10981</name>
</gene>
<dbReference type="GO" id="GO:0016705">
    <property type="term" value="F:oxidoreductase activity, acting on paired donors, with incorporation or reduction of molecular oxygen"/>
    <property type="evidence" value="ECO:0007669"/>
    <property type="project" value="InterPro"/>
</dbReference>
<dbReference type="PANTHER" id="PTHR46696:SF1">
    <property type="entry name" value="CYTOCHROME P450 YJIB-RELATED"/>
    <property type="match status" value="1"/>
</dbReference>
<comment type="function">
    <text evidence="8">Involved in the coupling of aromatic side chains of the heptapeptide of vancomycin.</text>
</comment>
<reference evidence="11" key="1">
    <citation type="submission" date="2016-10" db="EMBL/GenBank/DDBJ databases">
        <authorList>
            <person name="Varghese N."/>
            <person name="Submissions S."/>
        </authorList>
    </citation>
    <scope>NUCLEOTIDE SEQUENCE [LARGE SCALE GENOMIC DNA]</scope>
    <source>
        <strain evidence="11">CGMCC 4.3568</strain>
    </source>
</reference>
<evidence type="ECO:0000256" key="3">
    <source>
        <dbReference type="ARBA" id="ARBA00022617"/>
    </source>
</evidence>
<evidence type="ECO:0000256" key="6">
    <source>
        <dbReference type="ARBA" id="ARBA00023004"/>
    </source>
</evidence>
<proteinExistence type="inferred from homology"/>
<keyword evidence="6 9" id="KW-0408">Iron</keyword>
<dbReference type="EMBL" id="FOKG01000009">
    <property type="protein sequence ID" value="SFB36577.1"/>
    <property type="molecule type" value="Genomic_DNA"/>
</dbReference>
<keyword evidence="7 9" id="KW-0503">Monooxygenase</keyword>
<name>A0A1I1AF36_9PSEU</name>
<dbReference type="AlphaFoldDB" id="A0A1I1AF36"/>
<dbReference type="InterPro" id="IPR036396">
    <property type="entry name" value="Cyt_P450_sf"/>
</dbReference>
<dbReference type="RefSeq" id="WP_245788398.1">
    <property type="nucleotide sequence ID" value="NZ_FOKG01000009.1"/>
</dbReference>
<dbReference type="STRING" id="490629.SAMN05216266_10981"/>
<evidence type="ECO:0000313" key="10">
    <source>
        <dbReference type="EMBL" id="SFB36577.1"/>
    </source>
</evidence>
<dbReference type="Pfam" id="PF00067">
    <property type="entry name" value="p450"/>
    <property type="match status" value="1"/>
</dbReference>
<protein>
    <submittedName>
        <fullName evidence="10">Cytochrome P450</fullName>
    </submittedName>
</protein>
<evidence type="ECO:0000256" key="1">
    <source>
        <dbReference type="ARBA" id="ARBA00004660"/>
    </source>
</evidence>
<evidence type="ECO:0000256" key="2">
    <source>
        <dbReference type="ARBA" id="ARBA00010617"/>
    </source>
</evidence>
<evidence type="ECO:0000256" key="7">
    <source>
        <dbReference type="ARBA" id="ARBA00023033"/>
    </source>
</evidence>
<dbReference type="Gene3D" id="1.10.630.10">
    <property type="entry name" value="Cytochrome P450"/>
    <property type="match status" value="1"/>
</dbReference>
<accession>A0A1I1AF36</accession>
<keyword evidence="3 9" id="KW-0349">Heme</keyword>
<dbReference type="InterPro" id="IPR001128">
    <property type="entry name" value="Cyt_P450"/>
</dbReference>
<dbReference type="FunFam" id="1.10.630.10:FF:000018">
    <property type="entry name" value="Cytochrome P450 monooxygenase"/>
    <property type="match status" value="1"/>
</dbReference>
<dbReference type="InterPro" id="IPR017972">
    <property type="entry name" value="Cyt_P450_CS"/>
</dbReference>
<dbReference type="PROSITE" id="PS00086">
    <property type="entry name" value="CYTOCHROME_P450"/>
    <property type="match status" value="1"/>
</dbReference>
<evidence type="ECO:0000313" key="11">
    <source>
        <dbReference type="Proteomes" id="UP000243799"/>
    </source>
</evidence>
<organism evidence="10 11">
    <name type="scientific">Amycolatopsis marina</name>
    <dbReference type="NCBI Taxonomy" id="490629"/>
    <lineage>
        <taxon>Bacteria</taxon>
        <taxon>Bacillati</taxon>
        <taxon>Actinomycetota</taxon>
        <taxon>Actinomycetes</taxon>
        <taxon>Pseudonocardiales</taxon>
        <taxon>Pseudonocardiaceae</taxon>
        <taxon>Amycolatopsis</taxon>
    </lineage>
</organism>
<dbReference type="GO" id="GO:0004497">
    <property type="term" value="F:monooxygenase activity"/>
    <property type="evidence" value="ECO:0007669"/>
    <property type="project" value="UniProtKB-KW"/>
</dbReference>